<dbReference type="InterPro" id="IPR000551">
    <property type="entry name" value="MerR-type_HTH_dom"/>
</dbReference>
<protein>
    <submittedName>
        <fullName evidence="3">MerR family transcriptional regulator</fullName>
    </submittedName>
</protein>
<evidence type="ECO:0000259" key="2">
    <source>
        <dbReference type="PROSITE" id="PS50937"/>
    </source>
</evidence>
<dbReference type="RefSeq" id="WP_213534447.1">
    <property type="nucleotide sequence ID" value="NZ_BOVQ01000003.1"/>
</dbReference>
<dbReference type="Pfam" id="PF13411">
    <property type="entry name" value="MerR_1"/>
    <property type="match status" value="1"/>
</dbReference>
<dbReference type="PRINTS" id="PR00040">
    <property type="entry name" value="HTHMERR"/>
</dbReference>
<proteinExistence type="predicted"/>
<dbReference type="InterPro" id="IPR009061">
    <property type="entry name" value="DNA-bd_dom_put_sf"/>
</dbReference>
<evidence type="ECO:0000313" key="4">
    <source>
        <dbReference type="Proteomes" id="UP001595987"/>
    </source>
</evidence>
<keyword evidence="4" id="KW-1185">Reference proteome</keyword>
<accession>A0ABV9JBS8</accession>
<organism evidence="3 4">
    <name type="scientific">Lactococcus nasutitermitis</name>
    <dbReference type="NCBI Taxonomy" id="1652957"/>
    <lineage>
        <taxon>Bacteria</taxon>
        <taxon>Bacillati</taxon>
        <taxon>Bacillota</taxon>
        <taxon>Bacilli</taxon>
        <taxon>Lactobacillales</taxon>
        <taxon>Streptococcaceae</taxon>
        <taxon>Lactococcus</taxon>
    </lineage>
</organism>
<reference evidence="4" key="1">
    <citation type="journal article" date="2019" name="Int. J. Syst. Evol. Microbiol.">
        <title>The Global Catalogue of Microorganisms (GCM) 10K type strain sequencing project: providing services to taxonomists for standard genome sequencing and annotation.</title>
        <authorList>
            <consortium name="The Broad Institute Genomics Platform"/>
            <consortium name="The Broad Institute Genome Sequencing Center for Infectious Disease"/>
            <person name="Wu L."/>
            <person name="Ma J."/>
        </authorList>
    </citation>
    <scope>NUCLEOTIDE SEQUENCE [LARGE SCALE GENOMIC DNA]</scope>
    <source>
        <strain evidence="4">CCUG 63287</strain>
    </source>
</reference>
<feature type="domain" description="HTH merR-type" evidence="2">
    <location>
        <begin position="1"/>
        <end position="69"/>
    </location>
</feature>
<keyword evidence="1" id="KW-0238">DNA-binding</keyword>
<dbReference type="PROSITE" id="PS50937">
    <property type="entry name" value="HTH_MERR_2"/>
    <property type="match status" value="1"/>
</dbReference>
<dbReference type="EMBL" id="JBHSGD010000001">
    <property type="protein sequence ID" value="MFC4651428.1"/>
    <property type="molecule type" value="Genomic_DNA"/>
</dbReference>
<name>A0ABV9JBS8_9LACT</name>
<dbReference type="PROSITE" id="PS00552">
    <property type="entry name" value="HTH_MERR_1"/>
    <property type="match status" value="1"/>
</dbReference>
<dbReference type="SMART" id="SM00422">
    <property type="entry name" value="HTH_MERR"/>
    <property type="match status" value="1"/>
</dbReference>
<dbReference type="SUPFAM" id="SSF46955">
    <property type="entry name" value="Putative DNA-binding domain"/>
    <property type="match status" value="1"/>
</dbReference>
<dbReference type="PANTHER" id="PTHR30204">
    <property type="entry name" value="REDOX-CYCLING DRUG-SENSING TRANSCRIPTIONAL ACTIVATOR SOXR"/>
    <property type="match status" value="1"/>
</dbReference>
<dbReference type="PANTHER" id="PTHR30204:SF98">
    <property type="entry name" value="HTH-TYPE TRANSCRIPTIONAL REGULATOR ADHR"/>
    <property type="match status" value="1"/>
</dbReference>
<dbReference type="Proteomes" id="UP001595987">
    <property type="component" value="Unassembled WGS sequence"/>
</dbReference>
<evidence type="ECO:0000313" key="3">
    <source>
        <dbReference type="EMBL" id="MFC4651428.1"/>
    </source>
</evidence>
<dbReference type="CDD" id="cd01109">
    <property type="entry name" value="HTH_YyaN"/>
    <property type="match status" value="1"/>
</dbReference>
<dbReference type="InterPro" id="IPR047057">
    <property type="entry name" value="MerR_fam"/>
</dbReference>
<dbReference type="Gene3D" id="1.10.1660.10">
    <property type="match status" value="1"/>
</dbReference>
<comment type="caution">
    <text evidence="3">The sequence shown here is derived from an EMBL/GenBank/DDBJ whole genome shotgun (WGS) entry which is preliminary data.</text>
</comment>
<sequence length="115" mass="13748">MYKISEIARKTGLSTATIRYYEQMGLLESKPKANHYREFDDTDIDWLKFIDNMKKTGMKLADIRHFSDLKQKGEETRKERLKLLARQETELIQKRKEIEQSLRFLETTKEITQSC</sequence>
<gene>
    <name evidence="3" type="ORF">ACFO26_00700</name>
</gene>
<evidence type="ECO:0000256" key="1">
    <source>
        <dbReference type="ARBA" id="ARBA00023125"/>
    </source>
</evidence>